<feature type="transmembrane region" description="Helical" evidence="1">
    <location>
        <begin position="163"/>
        <end position="184"/>
    </location>
</feature>
<feature type="transmembrane region" description="Helical" evidence="1">
    <location>
        <begin position="241"/>
        <end position="259"/>
    </location>
</feature>
<protein>
    <recommendedName>
        <fullName evidence="4">Glycosyltransferase RgtA/B/C/D-like domain-containing protein</fullName>
    </recommendedName>
</protein>
<evidence type="ECO:0000313" key="3">
    <source>
        <dbReference type="Proteomes" id="UP000280696"/>
    </source>
</evidence>
<feature type="transmembrane region" description="Helical" evidence="1">
    <location>
        <begin position="397"/>
        <end position="418"/>
    </location>
</feature>
<gene>
    <name evidence="2" type="ORF">D7V94_11355</name>
</gene>
<name>A0A3A9AXJ3_9FIRM</name>
<dbReference type="Proteomes" id="UP000280696">
    <property type="component" value="Unassembled WGS sequence"/>
</dbReference>
<sequence length="506" mass="57280">MKSLEKQIQKIVTLKNLALFFTMVYCLGLLPVLWVAKYNFPSADDYTNGAGCYQAWNAAHSLSAVLKEAAGRTMFEYTKWRGCFTSSFLSALPPNIWGERWYGLTTLIIIVSLTVSVLYFMFCLLNKVFKADKYRCLGISMPVLILLVQCLREEERTDLLYWYSGAINYAFIFSLELFFLGLLIKIARDTEKKKRQRIFLASVLGFLVGGGNQMPSLNTLILVATAIFFITIFKKWKRFKALIIPFIFCITGTALSYGAPGNMVRAQGENMMSPLKAIFVSFYYCLDLGAAKWITWTVILMVAVMIPVFWEIAKKVDFKFPCPMLVLLYGYCITSAMFTPSLFALGNIGAGRIQGLAYWVFILALTLSAGYVTGWARKKYEENTIPSGLSSPVLPPVLCWWILGFTGFLGFTFLITVIPEPYHYTATSAVTDMINGTVQGYFLEQESRIEMYKNGAGKDIVVMELENQPELLFFNDISDDPGDWINLGVARYYNLNSVSMEKRKEQ</sequence>
<evidence type="ECO:0000256" key="1">
    <source>
        <dbReference type="SAM" id="Phobius"/>
    </source>
</evidence>
<feature type="transmembrane region" description="Helical" evidence="1">
    <location>
        <begin position="217"/>
        <end position="234"/>
    </location>
</feature>
<dbReference type="RefSeq" id="WP_120469821.1">
    <property type="nucleotide sequence ID" value="NZ_RAYQ01000011.1"/>
</dbReference>
<dbReference type="EMBL" id="RAYQ01000011">
    <property type="protein sequence ID" value="RKI91095.1"/>
    <property type="molecule type" value="Genomic_DNA"/>
</dbReference>
<comment type="caution">
    <text evidence="2">The sequence shown here is derived from an EMBL/GenBank/DDBJ whole genome shotgun (WGS) entry which is preliminary data.</text>
</comment>
<dbReference type="AlphaFoldDB" id="A0A3A9AXJ3"/>
<keyword evidence="3" id="KW-1185">Reference proteome</keyword>
<keyword evidence="1" id="KW-0472">Membrane</keyword>
<organism evidence="2 3">
    <name type="scientific">Parablautia intestinalis</name>
    <dbReference type="NCBI Taxonomy" id="2320100"/>
    <lineage>
        <taxon>Bacteria</taxon>
        <taxon>Bacillati</taxon>
        <taxon>Bacillota</taxon>
        <taxon>Clostridia</taxon>
        <taxon>Lachnospirales</taxon>
        <taxon>Lachnospiraceae</taxon>
        <taxon>Parablautia</taxon>
    </lineage>
</organism>
<feature type="transmembrane region" description="Helical" evidence="1">
    <location>
        <begin position="325"/>
        <end position="350"/>
    </location>
</feature>
<reference evidence="2 3" key="1">
    <citation type="submission" date="2018-09" db="EMBL/GenBank/DDBJ databases">
        <title>Murine metabolic-syndrome-specific gut microbial biobank.</title>
        <authorList>
            <person name="Liu C."/>
        </authorList>
    </citation>
    <scope>NUCLEOTIDE SEQUENCE [LARGE SCALE GENOMIC DNA]</scope>
    <source>
        <strain evidence="2 3">0.1xD8-82</strain>
    </source>
</reference>
<keyword evidence="1" id="KW-0812">Transmembrane</keyword>
<dbReference type="Pfam" id="PF19528">
    <property type="entry name" value="DUF6056"/>
    <property type="match status" value="1"/>
</dbReference>
<feature type="transmembrane region" description="Helical" evidence="1">
    <location>
        <begin position="12"/>
        <end position="36"/>
    </location>
</feature>
<evidence type="ECO:0008006" key="4">
    <source>
        <dbReference type="Google" id="ProtNLM"/>
    </source>
</evidence>
<keyword evidence="1" id="KW-1133">Transmembrane helix</keyword>
<feature type="transmembrane region" description="Helical" evidence="1">
    <location>
        <begin position="293"/>
        <end position="313"/>
    </location>
</feature>
<dbReference type="OrthoDB" id="9771032at2"/>
<proteinExistence type="predicted"/>
<evidence type="ECO:0000313" key="2">
    <source>
        <dbReference type="EMBL" id="RKI91095.1"/>
    </source>
</evidence>
<feature type="transmembrane region" description="Helical" evidence="1">
    <location>
        <begin position="134"/>
        <end position="151"/>
    </location>
</feature>
<accession>A0A3A9AXJ3</accession>
<dbReference type="InterPro" id="IPR045691">
    <property type="entry name" value="DUF6056"/>
</dbReference>
<feature type="transmembrane region" description="Helical" evidence="1">
    <location>
        <begin position="101"/>
        <end position="122"/>
    </location>
</feature>
<feature type="transmembrane region" description="Helical" evidence="1">
    <location>
        <begin position="356"/>
        <end position="376"/>
    </location>
</feature>